<evidence type="ECO:0000313" key="3">
    <source>
        <dbReference type="Proteomes" id="UP000754750"/>
    </source>
</evidence>
<evidence type="ECO:0000259" key="1">
    <source>
        <dbReference type="Pfam" id="PF00881"/>
    </source>
</evidence>
<protein>
    <submittedName>
        <fullName evidence="2">Nitroreductase</fullName>
    </submittedName>
</protein>
<proteinExistence type="predicted"/>
<dbReference type="PANTHER" id="PTHR23026:SF123">
    <property type="entry name" value="NAD(P)H NITROREDUCTASE RV3131-RELATED"/>
    <property type="match status" value="1"/>
</dbReference>
<dbReference type="Pfam" id="PF00881">
    <property type="entry name" value="Nitroreductase"/>
    <property type="match status" value="1"/>
</dbReference>
<dbReference type="Proteomes" id="UP000754750">
    <property type="component" value="Unassembled WGS sequence"/>
</dbReference>
<feature type="domain" description="Nitroreductase" evidence="1">
    <location>
        <begin position="6"/>
        <end position="177"/>
    </location>
</feature>
<dbReference type="InterPro" id="IPR029479">
    <property type="entry name" value="Nitroreductase"/>
</dbReference>
<dbReference type="InterPro" id="IPR050627">
    <property type="entry name" value="Nitroreductase/BluB"/>
</dbReference>
<reference evidence="2" key="1">
    <citation type="submission" date="2019-04" db="EMBL/GenBank/DDBJ databases">
        <title>Evolution of Biomass-Degrading Anaerobic Consortia Revealed by Metagenomics.</title>
        <authorList>
            <person name="Peng X."/>
        </authorList>
    </citation>
    <scope>NUCLEOTIDE SEQUENCE</scope>
    <source>
        <strain evidence="2">SIG551</strain>
    </source>
</reference>
<dbReference type="EMBL" id="SVNY01000001">
    <property type="protein sequence ID" value="MBE6832069.1"/>
    <property type="molecule type" value="Genomic_DNA"/>
</dbReference>
<accession>A0A928KQ41</accession>
<dbReference type="SUPFAM" id="SSF55469">
    <property type="entry name" value="FMN-dependent nitroreductase-like"/>
    <property type="match status" value="1"/>
</dbReference>
<dbReference type="InterPro" id="IPR000415">
    <property type="entry name" value="Nitroreductase-like"/>
</dbReference>
<sequence>MSLQSIDNRRSIRRFREDMVPMGQIDQVLAAGIKAPSSKNKQPWRFVVVGGKAKEEMLGLFEAGLTREQNGQALLPKNRNALPDAWNTLKVMKQAPVIILVLNEESESPFEAVSNEDRVAEIANTQSIGAAIENIILAAVELGLGTLWICNTFFAYTELCGWLQTDRQLAAAIALGYPDEAPPPRPRKKLRDVVTYRFE</sequence>
<comment type="caution">
    <text evidence="2">The sequence shown here is derived from an EMBL/GenBank/DDBJ whole genome shotgun (WGS) entry which is preliminary data.</text>
</comment>
<dbReference type="PANTHER" id="PTHR23026">
    <property type="entry name" value="NADPH NITROREDUCTASE"/>
    <property type="match status" value="1"/>
</dbReference>
<organism evidence="2 3">
    <name type="scientific">Faecalispora sporosphaeroides</name>
    <dbReference type="NCBI Taxonomy" id="1549"/>
    <lineage>
        <taxon>Bacteria</taxon>
        <taxon>Bacillati</taxon>
        <taxon>Bacillota</taxon>
        <taxon>Clostridia</taxon>
        <taxon>Eubacteriales</taxon>
        <taxon>Oscillospiraceae</taxon>
        <taxon>Faecalispora</taxon>
    </lineage>
</organism>
<gene>
    <name evidence="2" type="ORF">E7512_00540</name>
</gene>
<dbReference type="GO" id="GO:0016491">
    <property type="term" value="F:oxidoreductase activity"/>
    <property type="evidence" value="ECO:0007669"/>
    <property type="project" value="InterPro"/>
</dbReference>
<name>A0A928KQ41_9FIRM</name>
<dbReference type="RefSeq" id="WP_027104033.1">
    <property type="nucleotide sequence ID" value="NZ_JBKWRC010000001.1"/>
</dbReference>
<evidence type="ECO:0000313" key="2">
    <source>
        <dbReference type="EMBL" id="MBE6832069.1"/>
    </source>
</evidence>
<dbReference type="AlphaFoldDB" id="A0A928KQ41"/>
<dbReference type="Gene3D" id="3.40.109.10">
    <property type="entry name" value="NADH Oxidase"/>
    <property type="match status" value="1"/>
</dbReference>